<keyword evidence="2" id="KW-0808">Transferase</keyword>
<evidence type="ECO:0000256" key="1">
    <source>
        <dbReference type="ARBA" id="ARBA00006479"/>
    </source>
</evidence>
<evidence type="ECO:0000313" key="3">
    <source>
        <dbReference type="Proteomes" id="UP000234790"/>
    </source>
</evidence>
<dbReference type="OrthoDB" id="9796533at2"/>
<dbReference type="KEGG" id="smoo:SMONO_v1c05260"/>
<dbReference type="PANTHER" id="PTHR18964">
    <property type="entry name" value="ROK (REPRESSOR, ORF, KINASE) FAMILY"/>
    <property type="match status" value="1"/>
</dbReference>
<keyword evidence="3" id="KW-1185">Reference proteome</keyword>
<dbReference type="AlphaFoldDB" id="A0A2K9LWK3"/>
<dbReference type="Pfam" id="PF00480">
    <property type="entry name" value="ROK"/>
    <property type="match status" value="1"/>
</dbReference>
<dbReference type="Proteomes" id="UP000234790">
    <property type="component" value="Chromosome"/>
</dbReference>
<dbReference type="Gene3D" id="3.30.420.40">
    <property type="match status" value="2"/>
</dbReference>
<organism evidence="2 3">
    <name type="scientific">Spiroplasma monobiae MQ-1</name>
    <dbReference type="NCBI Taxonomy" id="1336748"/>
    <lineage>
        <taxon>Bacteria</taxon>
        <taxon>Bacillati</taxon>
        <taxon>Mycoplasmatota</taxon>
        <taxon>Mollicutes</taxon>
        <taxon>Entomoplasmatales</taxon>
        <taxon>Spiroplasmataceae</taxon>
        <taxon>Spiroplasma</taxon>
    </lineage>
</organism>
<name>A0A2K9LWK3_SPISQ</name>
<protein>
    <submittedName>
        <fullName evidence="2">Glucokinase</fullName>
    </submittedName>
</protein>
<keyword evidence="2" id="KW-0418">Kinase</keyword>
<comment type="similarity">
    <text evidence="1">Belongs to the ROK (NagC/XylR) family.</text>
</comment>
<gene>
    <name evidence="2" type="primary">glk</name>
    <name evidence="2" type="ORF">SMONO_v1c05260</name>
</gene>
<dbReference type="EMBL" id="CP025543">
    <property type="protein sequence ID" value="AUM62775.1"/>
    <property type="molecule type" value="Genomic_DNA"/>
</dbReference>
<dbReference type="SUPFAM" id="SSF53067">
    <property type="entry name" value="Actin-like ATPase domain"/>
    <property type="match status" value="1"/>
</dbReference>
<dbReference type="InterPro" id="IPR043129">
    <property type="entry name" value="ATPase_NBD"/>
</dbReference>
<dbReference type="InterPro" id="IPR000600">
    <property type="entry name" value="ROK"/>
</dbReference>
<reference evidence="2 3" key="1">
    <citation type="submission" date="2017-12" db="EMBL/GenBank/DDBJ databases">
        <title>Complete genome sequence of Spiroplasma monobiae MQ-1 (ATCC 33825).</title>
        <authorList>
            <person name="Tsai Y.-M."/>
            <person name="Lo W.-S."/>
            <person name="Wu P.-S."/>
            <person name="Cho S.-T."/>
            <person name="Kuo C.-H."/>
        </authorList>
    </citation>
    <scope>NUCLEOTIDE SEQUENCE [LARGE SCALE GENOMIC DNA]</scope>
    <source>
        <strain evidence="2 3">MQ-1</strain>
    </source>
</reference>
<dbReference type="RefSeq" id="WP_101780828.1">
    <property type="nucleotide sequence ID" value="NZ_CP025543.1"/>
</dbReference>
<dbReference type="GO" id="GO:0016301">
    <property type="term" value="F:kinase activity"/>
    <property type="evidence" value="ECO:0007669"/>
    <property type="project" value="UniProtKB-KW"/>
</dbReference>
<dbReference type="CDD" id="cd23763">
    <property type="entry name" value="ASKHA_ATPase_ROK"/>
    <property type="match status" value="1"/>
</dbReference>
<proteinExistence type="inferred from homology"/>
<accession>A0A2K9LWK3</accession>
<sequence length="284" mass="31884">MKLAVDIGGTSIRFALIENNKIIKKHVIDTNGNDMNKNLLEIKEKVDSWNQSFDYIGICCPGPLDLKTGKILITYNLPDWNQKSILQAFKDLFNMDNVKINNDGNVAALGQYTIRKNVHSLLYFTISTGIGGGFINEGKIFTGFSGTAFEIANALPVWNSENVKRSGIEFQASGKNIYLNLNKLGVEVNDTAQAFELYKTKENEVVKNFFKDIEEKLISLISTSICFLNPEIIVIGGSVAMHNQDFINSIMERVWITTEDIGYKTKFEFARDLDNSTLFGCCEM</sequence>
<evidence type="ECO:0000313" key="2">
    <source>
        <dbReference type="EMBL" id="AUM62775.1"/>
    </source>
</evidence>
<dbReference type="PANTHER" id="PTHR18964:SF149">
    <property type="entry name" value="BIFUNCTIONAL UDP-N-ACETYLGLUCOSAMINE 2-EPIMERASE_N-ACETYLMANNOSAMINE KINASE"/>
    <property type="match status" value="1"/>
</dbReference>